<proteinExistence type="predicted"/>
<sequence length="52" mass="5864">MLGTDRVIALEFAGAVENIRLLELAAISLCFIATQLRCWHKFDLGRKFILVS</sequence>
<evidence type="ECO:0000313" key="2">
    <source>
        <dbReference type="Proteomes" id="UP001549145"/>
    </source>
</evidence>
<protein>
    <submittedName>
        <fullName evidence="1">Uncharacterized protein</fullName>
    </submittedName>
</protein>
<accession>A0ABV2LFN5</accession>
<dbReference type="Proteomes" id="UP001549145">
    <property type="component" value="Unassembled WGS sequence"/>
</dbReference>
<gene>
    <name evidence="1" type="ORF">ABID43_005119</name>
</gene>
<comment type="caution">
    <text evidence="1">The sequence shown here is derived from an EMBL/GenBank/DDBJ whole genome shotgun (WGS) entry which is preliminary data.</text>
</comment>
<name>A0ABV2LFN5_9HYPH</name>
<keyword evidence="2" id="KW-1185">Reference proteome</keyword>
<evidence type="ECO:0000313" key="1">
    <source>
        <dbReference type="EMBL" id="MET3695550.1"/>
    </source>
</evidence>
<reference evidence="1 2" key="1">
    <citation type="submission" date="2024-06" db="EMBL/GenBank/DDBJ databases">
        <title>Genomic Encyclopedia of Type Strains, Phase IV (KMG-IV): sequencing the most valuable type-strain genomes for metagenomic binning, comparative biology and taxonomic classification.</title>
        <authorList>
            <person name="Goeker M."/>
        </authorList>
    </citation>
    <scope>NUCLEOTIDE SEQUENCE [LARGE SCALE GENOMIC DNA]</scope>
    <source>
        <strain evidence="1 2">DSM 21331</strain>
    </source>
</reference>
<dbReference type="EMBL" id="JBEPMM010000031">
    <property type="protein sequence ID" value="MET3695550.1"/>
    <property type="molecule type" value="Genomic_DNA"/>
</dbReference>
<organism evidence="1 2">
    <name type="scientific">Methylobacterium goesingense</name>
    <dbReference type="NCBI Taxonomy" id="243690"/>
    <lineage>
        <taxon>Bacteria</taxon>
        <taxon>Pseudomonadati</taxon>
        <taxon>Pseudomonadota</taxon>
        <taxon>Alphaproteobacteria</taxon>
        <taxon>Hyphomicrobiales</taxon>
        <taxon>Methylobacteriaceae</taxon>
        <taxon>Methylobacterium</taxon>
    </lineage>
</organism>